<dbReference type="InterPro" id="IPR027417">
    <property type="entry name" value="P-loop_NTPase"/>
</dbReference>
<dbReference type="PANTHER" id="PTHR32114:SF2">
    <property type="entry name" value="ABC TRANSPORTER ABCH.3"/>
    <property type="match status" value="1"/>
</dbReference>
<dbReference type="OMA" id="WHARGAI"/>
<dbReference type="Gene3D" id="3.40.50.300">
    <property type="entry name" value="P-loop containing nucleotide triphosphate hydrolases"/>
    <property type="match status" value="2"/>
</dbReference>
<dbReference type="Gene3D" id="3.60.21.10">
    <property type="match status" value="1"/>
</dbReference>
<name>D7FQ73_ECTSI</name>
<keyword evidence="5" id="KW-1185">Reference proteome</keyword>
<dbReference type="STRING" id="2880.D7FQ73"/>
<evidence type="ECO:0000256" key="2">
    <source>
        <dbReference type="SAM" id="MobiDB-lite"/>
    </source>
</evidence>
<feature type="region of interest" description="Disordered" evidence="2">
    <location>
        <begin position="263"/>
        <end position="332"/>
    </location>
</feature>
<dbReference type="InParanoid" id="D7FQ73"/>
<dbReference type="eggNOG" id="ENOG502QQZZ">
    <property type="taxonomic scope" value="Eukaryota"/>
</dbReference>
<feature type="compositionally biased region" description="Basic and acidic residues" evidence="2">
    <location>
        <begin position="1314"/>
        <end position="1339"/>
    </location>
</feature>
<evidence type="ECO:0000256" key="1">
    <source>
        <dbReference type="SAM" id="Coils"/>
    </source>
</evidence>
<dbReference type="EMBL" id="FN648375">
    <property type="protein sequence ID" value="CBJ48405.1"/>
    <property type="molecule type" value="Genomic_DNA"/>
</dbReference>
<evidence type="ECO:0000313" key="5">
    <source>
        <dbReference type="Proteomes" id="UP000002630"/>
    </source>
</evidence>
<organism evidence="4 5">
    <name type="scientific">Ectocarpus siliculosus</name>
    <name type="common">Brown alga</name>
    <name type="synonym">Conferva siliculosa</name>
    <dbReference type="NCBI Taxonomy" id="2880"/>
    <lineage>
        <taxon>Eukaryota</taxon>
        <taxon>Sar</taxon>
        <taxon>Stramenopiles</taxon>
        <taxon>Ochrophyta</taxon>
        <taxon>PX clade</taxon>
        <taxon>Phaeophyceae</taxon>
        <taxon>Ectocarpales</taxon>
        <taxon>Ectocarpaceae</taxon>
        <taxon>Ectocarpus</taxon>
    </lineage>
</organism>
<reference evidence="4 5" key="1">
    <citation type="journal article" date="2010" name="Nature">
        <title>The Ectocarpus genome and the independent evolution of multicellularity in brown algae.</title>
        <authorList>
            <person name="Cock J.M."/>
            <person name="Sterck L."/>
            <person name="Rouze P."/>
            <person name="Scornet D."/>
            <person name="Allen A.E."/>
            <person name="Amoutzias G."/>
            <person name="Anthouard V."/>
            <person name="Artiguenave F."/>
            <person name="Aury J.M."/>
            <person name="Badger J.H."/>
            <person name="Beszteri B."/>
            <person name="Billiau K."/>
            <person name="Bonnet E."/>
            <person name="Bothwell J.H."/>
            <person name="Bowler C."/>
            <person name="Boyen C."/>
            <person name="Brownlee C."/>
            <person name="Carrano C.J."/>
            <person name="Charrier B."/>
            <person name="Cho G.Y."/>
            <person name="Coelho S.M."/>
            <person name="Collen J."/>
            <person name="Corre E."/>
            <person name="Da Silva C."/>
            <person name="Delage L."/>
            <person name="Delaroque N."/>
            <person name="Dittami S.M."/>
            <person name="Doulbeau S."/>
            <person name="Elias M."/>
            <person name="Farnham G."/>
            <person name="Gachon C.M."/>
            <person name="Gschloessl B."/>
            <person name="Heesch S."/>
            <person name="Jabbari K."/>
            <person name="Jubin C."/>
            <person name="Kawai H."/>
            <person name="Kimura K."/>
            <person name="Kloareg B."/>
            <person name="Kupper F.C."/>
            <person name="Lang D."/>
            <person name="Le Bail A."/>
            <person name="Leblanc C."/>
            <person name="Lerouge P."/>
            <person name="Lohr M."/>
            <person name="Lopez P.J."/>
            <person name="Martens C."/>
            <person name="Maumus F."/>
            <person name="Michel G."/>
            <person name="Miranda-Saavedra D."/>
            <person name="Morales J."/>
            <person name="Moreau H."/>
            <person name="Motomura T."/>
            <person name="Nagasato C."/>
            <person name="Napoli C.A."/>
            <person name="Nelson D.R."/>
            <person name="Nyvall-Collen P."/>
            <person name="Peters A.F."/>
            <person name="Pommier C."/>
            <person name="Potin P."/>
            <person name="Poulain J."/>
            <person name="Quesneville H."/>
            <person name="Read B."/>
            <person name="Rensing S.A."/>
            <person name="Ritter A."/>
            <person name="Rousvoal S."/>
            <person name="Samanta M."/>
            <person name="Samson G."/>
            <person name="Schroeder D.C."/>
            <person name="Segurens B."/>
            <person name="Strittmatter M."/>
            <person name="Tonon T."/>
            <person name="Tregear J.W."/>
            <person name="Valentin K."/>
            <person name="von Dassow P."/>
            <person name="Yamagishi T."/>
            <person name="Van de Peer Y."/>
            <person name="Wincker P."/>
        </authorList>
    </citation>
    <scope>NUCLEOTIDE SEQUENCE [LARGE SCALE GENOMIC DNA]</scope>
    <source>
        <strain evidence="5">Ec32 / CCAP1310/4</strain>
    </source>
</reference>
<dbReference type="Proteomes" id="UP000002630">
    <property type="component" value="Linkage Group LG02"/>
</dbReference>
<dbReference type="OrthoDB" id="18797at2759"/>
<dbReference type="SUPFAM" id="SSF56300">
    <property type="entry name" value="Metallo-dependent phosphatases"/>
    <property type="match status" value="1"/>
</dbReference>
<feature type="compositionally biased region" description="Low complexity" evidence="2">
    <location>
        <begin position="263"/>
        <end position="272"/>
    </location>
</feature>
<protein>
    <submittedName>
        <fullName evidence="4">DNA double-strand break repair rad50 ATPase</fullName>
    </submittedName>
</protein>
<feature type="compositionally biased region" description="Basic residues" evidence="2">
    <location>
        <begin position="273"/>
        <end position="286"/>
    </location>
</feature>
<feature type="domain" description="Calcineurin-like phosphoesterase" evidence="3">
    <location>
        <begin position="382"/>
        <end position="463"/>
    </location>
</feature>
<keyword evidence="1" id="KW-0175">Coiled coil</keyword>
<dbReference type="GO" id="GO:0016787">
    <property type="term" value="F:hydrolase activity"/>
    <property type="evidence" value="ECO:0007669"/>
    <property type="project" value="InterPro"/>
</dbReference>
<dbReference type="EMBL" id="FN649727">
    <property type="protein sequence ID" value="CBJ48405.1"/>
    <property type="molecule type" value="Genomic_DNA"/>
</dbReference>
<feature type="region of interest" description="Disordered" evidence="2">
    <location>
        <begin position="999"/>
        <end position="1066"/>
    </location>
</feature>
<accession>D7FQ73</accession>
<evidence type="ECO:0000259" key="3">
    <source>
        <dbReference type="Pfam" id="PF00149"/>
    </source>
</evidence>
<gene>
    <name evidence="4" type="ORF">Esi_0002_0198</name>
</gene>
<evidence type="ECO:0000313" key="4">
    <source>
        <dbReference type="EMBL" id="CBJ48405.1"/>
    </source>
</evidence>
<proteinExistence type="predicted"/>
<feature type="compositionally biased region" description="Low complexity" evidence="2">
    <location>
        <begin position="848"/>
        <end position="858"/>
    </location>
</feature>
<feature type="region of interest" description="Disordered" evidence="2">
    <location>
        <begin position="116"/>
        <end position="159"/>
    </location>
</feature>
<feature type="region of interest" description="Disordered" evidence="2">
    <location>
        <begin position="1314"/>
        <end position="1351"/>
    </location>
</feature>
<dbReference type="Pfam" id="PF00149">
    <property type="entry name" value="Metallophos"/>
    <property type="match status" value="1"/>
</dbReference>
<dbReference type="InterPro" id="IPR029052">
    <property type="entry name" value="Metallo-depent_PP-like"/>
</dbReference>
<feature type="region of interest" description="Disordered" evidence="2">
    <location>
        <begin position="201"/>
        <end position="244"/>
    </location>
</feature>
<feature type="compositionally biased region" description="Low complexity" evidence="2">
    <location>
        <begin position="1003"/>
        <end position="1022"/>
    </location>
</feature>
<feature type="coiled-coil region" evidence="1">
    <location>
        <begin position="1093"/>
        <end position="1159"/>
    </location>
</feature>
<dbReference type="SUPFAM" id="SSF52540">
    <property type="entry name" value="P-loop containing nucleoside triphosphate hydrolases"/>
    <property type="match status" value="1"/>
</dbReference>
<dbReference type="PANTHER" id="PTHR32114">
    <property type="entry name" value="ABC TRANSPORTER ABCH.3"/>
    <property type="match status" value="1"/>
</dbReference>
<feature type="region of interest" description="Disordered" evidence="2">
    <location>
        <begin position="845"/>
        <end position="866"/>
    </location>
</feature>
<dbReference type="InterPro" id="IPR004843">
    <property type="entry name" value="Calcineurin-like_PHP"/>
</dbReference>
<feature type="compositionally biased region" description="Low complexity" evidence="2">
    <location>
        <begin position="292"/>
        <end position="329"/>
    </location>
</feature>
<feature type="compositionally biased region" description="Basic and acidic residues" evidence="2">
    <location>
        <begin position="139"/>
        <end position="157"/>
    </location>
</feature>
<feature type="coiled-coil region" evidence="1">
    <location>
        <begin position="1385"/>
        <end position="1449"/>
    </location>
</feature>
<sequence>MRDCPQAAVLFACLGSSATSSMLSFVGGMPGTLQSGRCRLPRALREFSRTSGLVDDRHSGGVDGWYSIDRSNAKCEQRGRRNQPTLYALASSGHRRQGPAIPGNWGGACTAPIVAPPARGSTRAARRGLGGFSTSTEMKAAKDDTTTRRPKTPEDKPTMSSAAIVAGTRVRLLDTGRLGTVVGKAGGWWKVDLLESWGGGGGGGAASGKALGTEADAASRPSGPVSTRRMNMEPLGNAYASPSTAAETSAGTSAAVEAAVEAAAASPAAKTPAAKRRRSASTKRNGKTKEVAAAPGSAAATAVAGTGGKAVARGKGTKAGGKTTRGSTGVVPPSLAGRTISLQASPPSAAAALAEKASETATTAVFNMSADGLAHATMKEWLVFSDLHVSPASLAVSLEVLDRVNEEAMKRSACGIAFLGDFWHARGSLKVDLLVPVMEHLATWTRPVVMIPGNHDQVTLGGGMHALTPLQFAFTDPMQALVLSEPTLFLGALWIPHRRNNTEMEGLLGSDEARGAGAIFCHVDIKGAAMNGDVSSHSGIPRSAFPPNVPAFSGHVHKPHTLGGRDGFIRYVGSPYQTALSESGQSKALIVLDAETWEEKELVPLDIGRRFFRVKGAEQPLPEVGEVSPGDRVVWTVKDAGSDDVRQRAGELMKEMVEVEIREKPRPFPPFTPFLGGAGGNGTAGLAAPAVVAGADGANSFPVDSAGLSPDVLFGAYLEREREGGGRNVSKEVEELGFSLIKGLGQQAASKERGREDRHTSLALHSIQLKNFGPFRDEITYPLDERGVVLLRGSNLDDSGADSNGAGKTTLAMSALWALAGVVDARPVSDGRVADVVHEVTRALSPVSSASSATSTGGNEEGSRRSAVAEVTLTATLNGKPLWLKRRKGARVNQLFLKHDGKDLTRQIAKETQVVLEDELGLSSHVLGRGIFQGQHHLNGLLESTDAQLKEDLALLVPMDLWQDLASRSRVTARKSDEEAAVTRREDLARLTEELQRARREAAAAAATSASGAPTASTSAGESDAPIADVAEGKQPSKTGTKNAATAAADGVNSREGGDSKEPAAGATDVDTAVAALEEEAAGGASGQARLDARRARDDAEVAEEALRLLRLEVEELARGWTDQRMRLLGEAKAAQERVSFLRRDVQRSEAALADSERAELGVKEKLVLLRKRDPDLWAELASINRSGGESPDQTAAAAALAASREVERAEGLASSSRASLADAQAALRHAAEAVQAHAGLEVVGKGACHTCGQPVSPNIIHERGEILRVSQTVAEAQLTRSQREATVARRSLELARDKADLVGELGRLEREQREALGRKRESGEELRARRDELRRAEHGATAAESKMEEQSRREAALRREWEGKTKAAEWALKALRDKQTFAQHELAEAVAREAELQLRSQAEQAEQERLLQAKEVALSRVREIETQAERLRKELSEVEKKEKDASAHKATSTALAEHLGMRGVQNFVFRDAVNQLEANVARYLDALSDGALQLHLPMEGDRVVKRASVRAADGRFRDRSLSQLSGGQWRRASLALELAFIELARQRGRFSCNLLVLDEVLSQLDSYGRERVASMLRALTHGRNAGKESDFGPTHAMYSTILVILQDLPSEELQESFDAIDQVVKQRDSSSVVVGPRLQ</sequence>